<comment type="caution">
    <text evidence="2">The sequence shown here is derived from an EMBL/GenBank/DDBJ whole genome shotgun (WGS) entry which is preliminary data.</text>
</comment>
<name>A0AAD7NH28_9AGAR</name>
<dbReference type="Proteomes" id="UP001215598">
    <property type="component" value="Unassembled WGS sequence"/>
</dbReference>
<dbReference type="EMBL" id="JARKIB010000038">
    <property type="protein sequence ID" value="KAJ7760015.1"/>
    <property type="molecule type" value="Genomic_DNA"/>
</dbReference>
<organism evidence="2 3">
    <name type="scientific">Mycena metata</name>
    <dbReference type="NCBI Taxonomy" id="1033252"/>
    <lineage>
        <taxon>Eukaryota</taxon>
        <taxon>Fungi</taxon>
        <taxon>Dikarya</taxon>
        <taxon>Basidiomycota</taxon>
        <taxon>Agaricomycotina</taxon>
        <taxon>Agaricomycetes</taxon>
        <taxon>Agaricomycetidae</taxon>
        <taxon>Agaricales</taxon>
        <taxon>Marasmiineae</taxon>
        <taxon>Mycenaceae</taxon>
        <taxon>Mycena</taxon>
    </lineage>
</organism>
<proteinExistence type="predicted"/>
<evidence type="ECO:0000256" key="1">
    <source>
        <dbReference type="SAM" id="MobiDB-lite"/>
    </source>
</evidence>
<keyword evidence="3" id="KW-1185">Reference proteome</keyword>
<dbReference type="AlphaFoldDB" id="A0AAD7NH28"/>
<feature type="region of interest" description="Disordered" evidence="1">
    <location>
        <begin position="142"/>
        <end position="171"/>
    </location>
</feature>
<gene>
    <name evidence="2" type="ORF">B0H16DRAFT_1688911</name>
</gene>
<protein>
    <submittedName>
        <fullName evidence="2">Uncharacterized protein</fullName>
    </submittedName>
</protein>
<sequence>MSLKSTFSKTAPRRNHSVHRFLLLGDCRGPGGALCAGPFDPKFQSVSQIGLPAAGEKKTRSLGEVELSCTRLCCLNEHRVYEAARSATRSMTGEGARTGRRRSNCIFRRIAKDAPVARAGAGRGSCENDTEDRGWEWRTMDRNGEHGRRKAQKMEREARREREKVKDGAEAGTRRIHATVYFMPFLLFTNPTLTSIRREPVTRWPGQEVRRSQYRVDGAASQPRRRFVSGVSAPTWRDRSRKRWRPKTGRWSAWEGGG</sequence>
<evidence type="ECO:0000313" key="3">
    <source>
        <dbReference type="Proteomes" id="UP001215598"/>
    </source>
</evidence>
<evidence type="ECO:0000313" key="2">
    <source>
        <dbReference type="EMBL" id="KAJ7760015.1"/>
    </source>
</evidence>
<reference evidence="2" key="1">
    <citation type="submission" date="2023-03" db="EMBL/GenBank/DDBJ databases">
        <title>Massive genome expansion in bonnet fungi (Mycena s.s.) driven by repeated elements and novel gene families across ecological guilds.</title>
        <authorList>
            <consortium name="Lawrence Berkeley National Laboratory"/>
            <person name="Harder C.B."/>
            <person name="Miyauchi S."/>
            <person name="Viragh M."/>
            <person name="Kuo A."/>
            <person name="Thoen E."/>
            <person name="Andreopoulos B."/>
            <person name="Lu D."/>
            <person name="Skrede I."/>
            <person name="Drula E."/>
            <person name="Henrissat B."/>
            <person name="Morin E."/>
            <person name="Kohler A."/>
            <person name="Barry K."/>
            <person name="LaButti K."/>
            <person name="Morin E."/>
            <person name="Salamov A."/>
            <person name="Lipzen A."/>
            <person name="Mereny Z."/>
            <person name="Hegedus B."/>
            <person name="Baldrian P."/>
            <person name="Stursova M."/>
            <person name="Weitz H."/>
            <person name="Taylor A."/>
            <person name="Grigoriev I.V."/>
            <person name="Nagy L.G."/>
            <person name="Martin F."/>
            <person name="Kauserud H."/>
        </authorList>
    </citation>
    <scope>NUCLEOTIDE SEQUENCE</scope>
    <source>
        <strain evidence="2">CBHHK182m</strain>
    </source>
</reference>
<accession>A0AAD7NH28</accession>